<comment type="catalytic activity">
    <reaction evidence="7">
        <text>L-isoleucine + 2-oxoglutarate = (S)-3-methyl-2-oxopentanoate + L-glutamate</text>
        <dbReference type="Rhea" id="RHEA:24801"/>
        <dbReference type="ChEBI" id="CHEBI:16810"/>
        <dbReference type="ChEBI" id="CHEBI:29985"/>
        <dbReference type="ChEBI" id="CHEBI:35146"/>
        <dbReference type="ChEBI" id="CHEBI:58045"/>
        <dbReference type="EC" id="2.6.1.42"/>
    </reaction>
</comment>
<name>A0A4R6J2A0_9BACT</name>
<comment type="pathway">
    <text evidence="3">Amino-acid biosynthesis; L-leucine biosynthesis; L-leucine from 3-methyl-2-oxobutanoate: step 4/4.</text>
</comment>
<dbReference type="SUPFAM" id="SSF56752">
    <property type="entry name" value="D-aminoacid aminotransferase-like PLP-dependent enzymes"/>
    <property type="match status" value="1"/>
</dbReference>
<keyword evidence="10" id="KW-1185">Reference proteome</keyword>
<protein>
    <recommendedName>
        <fullName evidence="5">branched-chain-amino-acid transaminase</fullName>
        <ecNumber evidence="5">2.6.1.42</ecNumber>
    </recommendedName>
</protein>
<evidence type="ECO:0000256" key="3">
    <source>
        <dbReference type="ARBA" id="ARBA00005072"/>
    </source>
</evidence>
<evidence type="ECO:0000256" key="4">
    <source>
        <dbReference type="ARBA" id="ARBA00009320"/>
    </source>
</evidence>
<accession>A0A4R6J2A0</accession>
<proteinExistence type="inferred from homology"/>
<keyword evidence="9" id="KW-0032">Aminotransferase</keyword>
<evidence type="ECO:0000313" key="9">
    <source>
        <dbReference type="EMBL" id="TDO29353.1"/>
    </source>
</evidence>
<evidence type="ECO:0000256" key="1">
    <source>
        <dbReference type="ARBA" id="ARBA00004824"/>
    </source>
</evidence>
<dbReference type="OrthoDB" id="9805628at2"/>
<comment type="similarity">
    <text evidence="4">Belongs to the class-IV pyridoxal-phosphate-dependent aminotransferase family.</text>
</comment>
<evidence type="ECO:0000256" key="5">
    <source>
        <dbReference type="ARBA" id="ARBA00013053"/>
    </source>
</evidence>
<dbReference type="Gene3D" id="3.20.10.10">
    <property type="entry name" value="D-amino Acid Aminotransferase, subunit A, domain 2"/>
    <property type="match status" value="1"/>
</dbReference>
<dbReference type="InterPro" id="IPR043131">
    <property type="entry name" value="BCAT-like_N"/>
</dbReference>
<comment type="pathway">
    <text evidence="2">Amino-acid biosynthesis; L-valine biosynthesis; L-valine from pyruvate: step 4/4.</text>
</comment>
<dbReference type="GO" id="GO:0046394">
    <property type="term" value="P:carboxylic acid biosynthetic process"/>
    <property type="evidence" value="ECO:0007669"/>
    <property type="project" value="UniProtKB-ARBA"/>
</dbReference>
<evidence type="ECO:0000256" key="8">
    <source>
        <dbReference type="ARBA" id="ARBA00049229"/>
    </source>
</evidence>
<evidence type="ECO:0000313" key="10">
    <source>
        <dbReference type="Proteomes" id="UP000295741"/>
    </source>
</evidence>
<gene>
    <name evidence="9" type="ORF">BC659_1442</name>
</gene>
<dbReference type="RefSeq" id="WP_133473957.1">
    <property type="nucleotide sequence ID" value="NZ_SNWP01000010.1"/>
</dbReference>
<dbReference type="InterPro" id="IPR043132">
    <property type="entry name" value="BCAT-like_C"/>
</dbReference>
<dbReference type="Proteomes" id="UP000295741">
    <property type="component" value="Unassembled WGS sequence"/>
</dbReference>
<comment type="pathway">
    <text evidence="1">Amino-acid biosynthesis; L-isoleucine biosynthesis; L-isoleucine from 2-oxobutanoate: step 4/4.</text>
</comment>
<dbReference type="PANTHER" id="PTHR42743:SF11">
    <property type="entry name" value="AMINODEOXYCHORISMATE LYASE"/>
    <property type="match status" value="1"/>
</dbReference>
<sequence length="270" mass="30540">MISFINGDFATLQDAVIPVSDLGLQRGYGVFDFLRVKEQQPLFLDAHINRLYRSLEHMRLRLSYSKEQLTAIITSLINKNQLEHSGIRITVTGGASPDGYTPVEPHIIIVQQPIAAPPDHMQTGPYKLVTHAYRRQLPEVKTTDYLMAIWLQPWIKEQGAHDVLYHWGGAVTECPRSNFFIISQNNTLVTPAVGMLQGITRANILSVARDSMAVQERTLTLEDIRTAKEAFISSSTKRIIPVTAVDDIELPVYTEKSISAWLFEQLRRKE</sequence>
<comment type="catalytic activity">
    <reaction evidence="8">
        <text>L-leucine + 2-oxoglutarate = 4-methyl-2-oxopentanoate + L-glutamate</text>
        <dbReference type="Rhea" id="RHEA:18321"/>
        <dbReference type="ChEBI" id="CHEBI:16810"/>
        <dbReference type="ChEBI" id="CHEBI:17865"/>
        <dbReference type="ChEBI" id="CHEBI:29985"/>
        <dbReference type="ChEBI" id="CHEBI:57427"/>
        <dbReference type="EC" id="2.6.1.42"/>
    </reaction>
</comment>
<dbReference type="InterPro" id="IPR050571">
    <property type="entry name" value="Class-IV_PLP-Dep_Aminotrnsfr"/>
</dbReference>
<reference evidence="9 10" key="1">
    <citation type="submission" date="2019-03" db="EMBL/GenBank/DDBJ databases">
        <title>Genomic Encyclopedia of Archaeal and Bacterial Type Strains, Phase II (KMG-II): from individual species to whole genera.</title>
        <authorList>
            <person name="Goeker M."/>
        </authorList>
    </citation>
    <scope>NUCLEOTIDE SEQUENCE [LARGE SCALE GENOMIC DNA]</scope>
    <source>
        <strain evidence="9 10">DSM 28323</strain>
    </source>
</reference>
<dbReference type="InterPro" id="IPR036038">
    <property type="entry name" value="Aminotransferase-like"/>
</dbReference>
<dbReference type="Gene3D" id="3.30.470.10">
    <property type="match status" value="1"/>
</dbReference>
<dbReference type="Pfam" id="PF01063">
    <property type="entry name" value="Aminotran_4"/>
    <property type="match status" value="1"/>
</dbReference>
<keyword evidence="9" id="KW-0808">Transferase</keyword>
<evidence type="ECO:0000256" key="6">
    <source>
        <dbReference type="ARBA" id="ARBA00048212"/>
    </source>
</evidence>
<evidence type="ECO:0000256" key="7">
    <source>
        <dbReference type="ARBA" id="ARBA00048798"/>
    </source>
</evidence>
<dbReference type="EC" id="2.6.1.42" evidence="5"/>
<dbReference type="AlphaFoldDB" id="A0A4R6J2A0"/>
<dbReference type="PANTHER" id="PTHR42743">
    <property type="entry name" value="AMINO-ACID AMINOTRANSFERASE"/>
    <property type="match status" value="1"/>
</dbReference>
<dbReference type="InterPro" id="IPR001544">
    <property type="entry name" value="Aminotrans_IV"/>
</dbReference>
<evidence type="ECO:0000256" key="2">
    <source>
        <dbReference type="ARBA" id="ARBA00004931"/>
    </source>
</evidence>
<organism evidence="9 10">
    <name type="scientific">Sediminibacterium goheungense</name>
    <dbReference type="NCBI Taxonomy" id="1086393"/>
    <lineage>
        <taxon>Bacteria</taxon>
        <taxon>Pseudomonadati</taxon>
        <taxon>Bacteroidota</taxon>
        <taxon>Chitinophagia</taxon>
        <taxon>Chitinophagales</taxon>
        <taxon>Chitinophagaceae</taxon>
        <taxon>Sediminibacterium</taxon>
    </lineage>
</organism>
<dbReference type="GO" id="GO:0004084">
    <property type="term" value="F:branched-chain-amino-acid transaminase activity"/>
    <property type="evidence" value="ECO:0007669"/>
    <property type="project" value="UniProtKB-EC"/>
</dbReference>
<comment type="catalytic activity">
    <reaction evidence="6">
        <text>L-valine + 2-oxoglutarate = 3-methyl-2-oxobutanoate + L-glutamate</text>
        <dbReference type="Rhea" id="RHEA:24813"/>
        <dbReference type="ChEBI" id="CHEBI:11851"/>
        <dbReference type="ChEBI" id="CHEBI:16810"/>
        <dbReference type="ChEBI" id="CHEBI:29985"/>
        <dbReference type="ChEBI" id="CHEBI:57762"/>
        <dbReference type="EC" id="2.6.1.42"/>
    </reaction>
</comment>
<comment type="caution">
    <text evidence="9">The sequence shown here is derived from an EMBL/GenBank/DDBJ whole genome shotgun (WGS) entry which is preliminary data.</text>
</comment>
<dbReference type="EMBL" id="SNWP01000010">
    <property type="protein sequence ID" value="TDO29353.1"/>
    <property type="molecule type" value="Genomic_DNA"/>
</dbReference>